<dbReference type="PATRIC" id="fig|1396.428.peg.6063"/>
<dbReference type="PANTHER" id="PTHR33169">
    <property type="entry name" value="PADR-FAMILY TRANSCRIPTIONAL REGULATOR"/>
    <property type="match status" value="1"/>
</dbReference>
<dbReference type="Pfam" id="PF03551">
    <property type="entry name" value="PadR"/>
    <property type="match status" value="1"/>
</dbReference>
<protein>
    <recommendedName>
        <fullName evidence="1">Transcription regulator PadR N-terminal domain-containing protein</fullName>
    </recommendedName>
</protein>
<sequence>MDRTSLIKGHLEMCVLSILSKKKSYGYEIMKELEVNNLKLKGVGSIYPILTKLKNQEWVNTYQEVTDNGKVRIYYEINENGKIRLEKKINEWLELQSDIQTLLKSGLKGDLLK</sequence>
<dbReference type="InterPro" id="IPR005149">
    <property type="entry name" value="Tscrpt_reg_PadR_N"/>
</dbReference>
<comment type="caution">
    <text evidence="2">The sequence shown here is derived from an EMBL/GenBank/DDBJ whole genome shotgun (WGS) entry which is preliminary data.</text>
</comment>
<dbReference type="Proteomes" id="UP000035214">
    <property type="component" value="Unassembled WGS sequence"/>
</dbReference>
<dbReference type="Gene3D" id="1.10.10.10">
    <property type="entry name" value="Winged helix-like DNA-binding domain superfamily/Winged helix DNA-binding domain"/>
    <property type="match status" value="1"/>
</dbReference>
<dbReference type="AlphaFoldDB" id="A0A0G8EQK2"/>
<dbReference type="InterPro" id="IPR036388">
    <property type="entry name" value="WH-like_DNA-bd_sf"/>
</dbReference>
<dbReference type="InterPro" id="IPR052509">
    <property type="entry name" value="Metal_resp_DNA-bind_regulator"/>
</dbReference>
<proteinExistence type="predicted"/>
<dbReference type="InterPro" id="IPR036390">
    <property type="entry name" value="WH_DNA-bd_sf"/>
</dbReference>
<feature type="domain" description="Transcription regulator PadR N-terminal" evidence="1">
    <location>
        <begin position="15"/>
        <end position="86"/>
    </location>
</feature>
<evidence type="ECO:0000313" key="2">
    <source>
        <dbReference type="EMBL" id="KLA26425.1"/>
    </source>
</evidence>
<name>A0A0G8EQK2_BACCE</name>
<accession>A0A0G8EQK2</accession>
<reference evidence="2 3" key="1">
    <citation type="submission" date="2015-04" db="EMBL/GenBank/DDBJ databases">
        <title>Draft Genome Sequences of Eight Spore-Forming Food Isolates of Bacillus cereus Genome sequencing.</title>
        <authorList>
            <person name="Krawcyk A.O."/>
            <person name="de Jong A."/>
            <person name="Eijlander R.T."/>
            <person name="Berendsen E.M."/>
            <person name="Holsappel S."/>
            <person name="Wells-Bennik M."/>
            <person name="Kuipers O.P."/>
        </authorList>
    </citation>
    <scope>NUCLEOTIDE SEQUENCE [LARGE SCALE GENOMIC DNA]</scope>
    <source>
        <strain evidence="2 3">B4077</strain>
    </source>
</reference>
<dbReference type="EMBL" id="LCYI01000042">
    <property type="protein sequence ID" value="KLA26425.1"/>
    <property type="molecule type" value="Genomic_DNA"/>
</dbReference>
<organism evidence="2 3">
    <name type="scientific">Bacillus cereus</name>
    <dbReference type="NCBI Taxonomy" id="1396"/>
    <lineage>
        <taxon>Bacteria</taxon>
        <taxon>Bacillati</taxon>
        <taxon>Bacillota</taxon>
        <taxon>Bacilli</taxon>
        <taxon>Bacillales</taxon>
        <taxon>Bacillaceae</taxon>
        <taxon>Bacillus</taxon>
        <taxon>Bacillus cereus group</taxon>
    </lineage>
</organism>
<evidence type="ECO:0000313" key="3">
    <source>
        <dbReference type="Proteomes" id="UP000035214"/>
    </source>
</evidence>
<dbReference type="PANTHER" id="PTHR33169:SF25">
    <property type="entry name" value="DNA-BINDING PROTEIN YIZB-RELATED"/>
    <property type="match status" value="1"/>
</dbReference>
<evidence type="ECO:0000259" key="1">
    <source>
        <dbReference type="Pfam" id="PF03551"/>
    </source>
</evidence>
<gene>
    <name evidence="2" type="ORF">B4077_2521</name>
</gene>
<dbReference type="SUPFAM" id="SSF46785">
    <property type="entry name" value="Winged helix' DNA-binding domain"/>
    <property type="match status" value="1"/>
</dbReference>